<feature type="compositionally biased region" description="Low complexity" evidence="1">
    <location>
        <begin position="121"/>
        <end position="133"/>
    </location>
</feature>
<feature type="compositionally biased region" description="Basic residues" evidence="1">
    <location>
        <begin position="134"/>
        <end position="149"/>
    </location>
</feature>
<feature type="compositionally biased region" description="Low complexity" evidence="1">
    <location>
        <begin position="1"/>
        <end position="18"/>
    </location>
</feature>
<protein>
    <submittedName>
        <fullName evidence="2">Uncharacterized protein</fullName>
    </submittedName>
</protein>
<feature type="compositionally biased region" description="Polar residues" evidence="1">
    <location>
        <begin position="56"/>
        <end position="72"/>
    </location>
</feature>
<reference evidence="2 3" key="1">
    <citation type="submission" date="2021-12" db="EMBL/GenBank/DDBJ databases">
        <title>High titer production of polyol ester of fatty acids by Rhodotorula paludigena BS15 towards product separation-free biomass refinery.</title>
        <authorList>
            <person name="Mano J."/>
            <person name="Ono H."/>
            <person name="Tanaka T."/>
            <person name="Naito K."/>
            <person name="Sushida H."/>
            <person name="Ike M."/>
            <person name="Tokuyasu K."/>
            <person name="Kitaoka M."/>
        </authorList>
    </citation>
    <scope>NUCLEOTIDE SEQUENCE [LARGE SCALE GENOMIC DNA]</scope>
    <source>
        <strain evidence="2 3">BS15</strain>
    </source>
</reference>
<feature type="region of interest" description="Disordered" evidence="1">
    <location>
        <begin position="1"/>
        <end position="33"/>
    </location>
</feature>
<sequence>MSSLSRFSSWSSTASSRSSIHRDSIASSWSSSGDSFDLLEPVSLDLPHDLVEASLRQPTRRQVQSQSRCSLSSDDEKMSIFSFPRNHTSHPVCPRHGIVHDPALALPARDSRHASSRRSSRSSTSSCSSTSSKRSLKCTLKRVVTLKRP</sequence>
<accession>A0AAV5GKW7</accession>
<name>A0AAV5GKW7_9BASI</name>
<feature type="region of interest" description="Disordered" evidence="1">
    <location>
        <begin position="53"/>
        <end position="74"/>
    </location>
</feature>
<evidence type="ECO:0000256" key="1">
    <source>
        <dbReference type="SAM" id="MobiDB-lite"/>
    </source>
</evidence>
<feature type="region of interest" description="Disordered" evidence="1">
    <location>
        <begin position="103"/>
        <end position="149"/>
    </location>
</feature>
<keyword evidence="3" id="KW-1185">Reference proteome</keyword>
<organism evidence="2 3">
    <name type="scientific">Rhodotorula paludigena</name>
    <dbReference type="NCBI Taxonomy" id="86838"/>
    <lineage>
        <taxon>Eukaryota</taxon>
        <taxon>Fungi</taxon>
        <taxon>Dikarya</taxon>
        <taxon>Basidiomycota</taxon>
        <taxon>Pucciniomycotina</taxon>
        <taxon>Microbotryomycetes</taxon>
        <taxon>Sporidiobolales</taxon>
        <taxon>Sporidiobolaceae</taxon>
        <taxon>Rhodotorula</taxon>
    </lineage>
</organism>
<dbReference type="Proteomes" id="UP001342314">
    <property type="component" value="Unassembled WGS sequence"/>
</dbReference>
<dbReference type="AlphaFoldDB" id="A0AAV5GKW7"/>
<proteinExistence type="predicted"/>
<dbReference type="EMBL" id="BQKY01000006">
    <property type="protein sequence ID" value="GJN90165.1"/>
    <property type="molecule type" value="Genomic_DNA"/>
</dbReference>
<comment type="caution">
    <text evidence="2">The sequence shown here is derived from an EMBL/GenBank/DDBJ whole genome shotgun (WGS) entry which is preliminary data.</text>
</comment>
<evidence type="ECO:0000313" key="2">
    <source>
        <dbReference type="EMBL" id="GJN90165.1"/>
    </source>
</evidence>
<evidence type="ECO:0000313" key="3">
    <source>
        <dbReference type="Proteomes" id="UP001342314"/>
    </source>
</evidence>
<gene>
    <name evidence="2" type="ORF">Rhopal_003164-T1</name>
</gene>